<comment type="caution">
    <text evidence="3">The sequence shown here is derived from an EMBL/GenBank/DDBJ whole genome shotgun (WGS) entry which is preliminary data.</text>
</comment>
<reference evidence="3" key="1">
    <citation type="submission" date="2023-02" db="EMBL/GenBank/DDBJ databases">
        <title>Actinomadura rubrobrunea NBRC 14622.</title>
        <authorList>
            <person name="Ichikawa N."/>
            <person name="Sato H."/>
            <person name="Tonouchi N."/>
        </authorList>
    </citation>
    <scope>NUCLEOTIDE SEQUENCE</scope>
    <source>
        <strain evidence="3">NBRC 14622</strain>
    </source>
</reference>
<dbReference type="AlphaFoldDB" id="A0A9W6PZZ1"/>
<sequence length="139" mass="15339">MSHEMQATPTDQRPNPLTALLLYAPNAASVSRGRRDVADRVRAWGAANRAADAEQVACELLANAVRHADRSTHITMRLSMCSDQLEIAVGDSSPDVPEARQPNLDDEAGRGLYLVESYSDEWGCDSYPTGKVVWARWRL</sequence>
<organism evidence="3 4">
    <name type="scientific">Actinomadura rubrobrunea</name>
    <dbReference type="NCBI Taxonomy" id="115335"/>
    <lineage>
        <taxon>Bacteria</taxon>
        <taxon>Bacillati</taxon>
        <taxon>Actinomycetota</taxon>
        <taxon>Actinomycetes</taxon>
        <taxon>Streptosporangiales</taxon>
        <taxon>Thermomonosporaceae</taxon>
        <taxon>Actinomadura</taxon>
    </lineage>
</organism>
<dbReference type="PANTHER" id="PTHR35526">
    <property type="entry name" value="ANTI-SIGMA-F FACTOR RSBW-RELATED"/>
    <property type="match status" value="1"/>
</dbReference>
<dbReference type="CDD" id="cd16936">
    <property type="entry name" value="HATPase_RsbW-like"/>
    <property type="match status" value="1"/>
</dbReference>
<evidence type="ECO:0000313" key="4">
    <source>
        <dbReference type="Proteomes" id="UP001165124"/>
    </source>
</evidence>
<keyword evidence="1" id="KW-0418">Kinase</keyword>
<name>A0A9W6PZZ1_9ACTN</name>
<dbReference type="InterPro" id="IPR036890">
    <property type="entry name" value="HATPase_C_sf"/>
</dbReference>
<dbReference type="RefSeq" id="WP_083951524.1">
    <property type="nucleotide sequence ID" value="NZ_BSRZ01000024.1"/>
</dbReference>
<dbReference type="EMBL" id="BSRZ01000024">
    <property type="protein sequence ID" value="GLW67465.1"/>
    <property type="molecule type" value="Genomic_DNA"/>
</dbReference>
<dbReference type="GO" id="GO:0004674">
    <property type="term" value="F:protein serine/threonine kinase activity"/>
    <property type="evidence" value="ECO:0007669"/>
    <property type="project" value="UniProtKB-KW"/>
</dbReference>
<dbReference type="Proteomes" id="UP001165124">
    <property type="component" value="Unassembled WGS sequence"/>
</dbReference>
<dbReference type="InterPro" id="IPR050267">
    <property type="entry name" value="Anti-sigma-factor_SerPK"/>
</dbReference>
<protein>
    <recommendedName>
        <fullName evidence="2">Histidine kinase/HSP90-like ATPase domain-containing protein</fullName>
    </recommendedName>
</protein>
<evidence type="ECO:0000256" key="1">
    <source>
        <dbReference type="ARBA" id="ARBA00022527"/>
    </source>
</evidence>
<gene>
    <name evidence="3" type="ORF">Arub01_57080</name>
</gene>
<dbReference type="InterPro" id="IPR003594">
    <property type="entry name" value="HATPase_dom"/>
</dbReference>
<dbReference type="Pfam" id="PF13581">
    <property type="entry name" value="HATPase_c_2"/>
    <property type="match status" value="1"/>
</dbReference>
<keyword evidence="4" id="KW-1185">Reference proteome</keyword>
<evidence type="ECO:0000313" key="3">
    <source>
        <dbReference type="EMBL" id="GLW67465.1"/>
    </source>
</evidence>
<proteinExistence type="predicted"/>
<feature type="domain" description="Histidine kinase/HSP90-like ATPase" evidence="2">
    <location>
        <begin position="27"/>
        <end position="137"/>
    </location>
</feature>
<dbReference type="PANTHER" id="PTHR35526:SF3">
    <property type="entry name" value="ANTI-SIGMA-F FACTOR RSBW"/>
    <property type="match status" value="1"/>
</dbReference>
<keyword evidence="1" id="KW-0808">Transferase</keyword>
<keyword evidence="1" id="KW-0723">Serine/threonine-protein kinase</keyword>
<dbReference type="SUPFAM" id="SSF55874">
    <property type="entry name" value="ATPase domain of HSP90 chaperone/DNA topoisomerase II/histidine kinase"/>
    <property type="match status" value="1"/>
</dbReference>
<accession>A0A9W6PZZ1</accession>
<dbReference type="Gene3D" id="3.30.565.10">
    <property type="entry name" value="Histidine kinase-like ATPase, C-terminal domain"/>
    <property type="match status" value="1"/>
</dbReference>
<evidence type="ECO:0000259" key="2">
    <source>
        <dbReference type="Pfam" id="PF13581"/>
    </source>
</evidence>